<keyword evidence="2" id="KW-1003">Cell membrane</keyword>
<evidence type="ECO:0000256" key="6">
    <source>
        <dbReference type="ARBA" id="ARBA00023224"/>
    </source>
</evidence>
<dbReference type="Proteomes" id="UP000638849">
    <property type="component" value="Unassembled WGS sequence"/>
</dbReference>
<keyword evidence="5 7" id="KW-0472">Membrane</keyword>
<name>A0ABS0RRY0_9ACTN</name>
<comment type="subcellular location">
    <subcellularLocation>
        <location evidence="1">Cell membrane</location>
    </subcellularLocation>
</comment>
<gene>
    <name evidence="9" type="ORF">JBF12_46315</name>
</gene>
<feature type="transmembrane region" description="Helical" evidence="7">
    <location>
        <begin position="29"/>
        <end position="50"/>
    </location>
</feature>
<evidence type="ECO:0000256" key="7">
    <source>
        <dbReference type="SAM" id="Phobius"/>
    </source>
</evidence>
<evidence type="ECO:0000256" key="3">
    <source>
        <dbReference type="ARBA" id="ARBA00022692"/>
    </source>
</evidence>
<comment type="caution">
    <text evidence="9">The sequence shown here is derived from an EMBL/GenBank/DDBJ whole genome shotgun (WGS) entry which is preliminary data.</text>
</comment>
<evidence type="ECO:0000256" key="4">
    <source>
        <dbReference type="ARBA" id="ARBA00022989"/>
    </source>
</evidence>
<organism evidence="9 10">
    <name type="scientific">Streptomyces javensis</name>
    <dbReference type="NCBI Taxonomy" id="114698"/>
    <lineage>
        <taxon>Bacteria</taxon>
        <taxon>Bacillati</taxon>
        <taxon>Actinomycetota</taxon>
        <taxon>Actinomycetes</taxon>
        <taxon>Kitasatosporales</taxon>
        <taxon>Streptomycetaceae</taxon>
        <taxon>Streptomyces</taxon>
        <taxon>Streptomyces violaceusniger group</taxon>
    </lineage>
</organism>
<feature type="non-terminal residue" evidence="9">
    <location>
        <position position="132"/>
    </location>
</feature>
<evidence type="ECO:0000256" key="5">
    <source>
        <dbReference type="ARBA" id="ARBA00023136"/>
    </source>
</evidence>
<keyword evidence="3 7" id="KW-0812">Transmembrane</keyword>
<protein>
    <submittedName>
        <fullName evidence="9">Tar ligand binding domain-containing protein</fullName>
    </submittedName>
</protein>
<evidence type="ECO:0000259" key="8">
    <source>
        <dbReference type="Pfam" id="PF02203"/>
    </source>
</evidence>
<accession>A0ABS0RRY0</accession>
<keyword evidence="10" id="KW-1185">Reference proteome</keyword>
<keyword evidence="6" id="KW-0807">Transducer</keyword>
<evidence type="ECO:0000313" key="10">
    <source>
        <dbReference type="Proteomes" id="UP000638849"/>
    </source>
</evidence>
<reference evidence="9 10" key="1">
    <citation type="submission" date="2020-12" db="EMBL/GenBank/DDBJ databases">
        <authorList>
            <person name="Kusuma A.B."/>
            <person name="Nouioui I."/>
            <person name="Goodfellow M."/>
        </authorList>
    </citation>
    <scope>NUCLEOTIDE SEQUENCE [LARGE SCALE GENOMIC DNA]</scope>
    <source>
        <strain evidence="9 10">DSM 41764</strain>
    </source>
</reference>
<proteinExistence type="predicted"/>
<dbReference type="EMBL" id="JAEEAQ010001318">
    <property type="protein sequence ID" value="MBI0320237.1"/>
    <property type="molecule type" value="Genomic_DNA"/>
</dbReference>
<evidence type="ECO:0000313" key="9">
    <source>
        <dbReference type="EMBL" id="MBI0320237.1"/>
    </source>
</evidence>
<feature type="domain" description="Chemotaxis methyl-accepting receptor Tar-related ligand-binding" evidence="8">
    <location>
        <begin position="20"/>
        <end position="129"/>
    </location>
</feature>
<dbReference type="Pfam" id="PF02203">
    <property type="entry name" value="TarH"/>
    <property type="match status" value="1"/>
</dbReference>
<dbReference type="InterPro" id="IPR003122">
    <property type="entry name" value="Tar_rcpt_lig-bd"/>
</dbReference>
<evidence type="ECO:0000256" key="2">
    <source>
        <dbReference type="ARBA" id="ARBA00022475"/>
    </source>
</evidence>
<evidence type="ECO:0000256" key="1">
    <source>
        <dbReference type="ARBA" id="ARBA00004236"/>
    </source>
</evidence>
<sequence>MRCAAIDRTAMIKGIEMLALRNLRVGSRLGAGFGLLLLFIVAIVGLALYGNHLKSAQFEKVVDVNMVKMRLLNDMLDTNNAVLMHRRLMVIKRGEDFDRDYQKAQELSQTYDGIWARYIRIPRDATGDTLVA</sequence>
<keyword evidence="4 7" id="KW-1133">Transmembrane helix</keyword>